<dbReference type="KEGG" id="fnk:E1750_07475"/>
<dbReference type="Proteomes" id="UP000291124">
    <property type="component" value="Chromosome"/>
</dbReference>
<evidence type="ECO:0000313" key="2">
    <source>
        <dbReference type="Proteomes" id="UP000291124"/>
    </source>
</evidence>
<accession>A0A4P6YDB0</accession>
<dbReference type="RefSeq" id="WP_133276179.1">
    <property type="nucleotide sequence ID" value="NZ_CP037933.1"/>
</dbReference>
<dbReference type="OrthoDB" id="1360584at2"/>
<name>A0A4P6YDB0_9FLAO</name>
<proteinExistence type="predicted"/>
<keyword evidence="2" id="KW-1185">Reference proteome</keyword>
<sequence>MIQLVEEYDKYVSNLPALVSNSYFKAEYFIQNLNLKNATYYRKLKENNFTPQEIKKITELLFPEEVLLQKLQKSEEDIKSGRVMEHNVVMAKLRSKYRV</sequence>
<gene>
    <name evidence="1" type="ORF">E1750_07475</name>
</gene>
<evidence type="ECO:0000313" key="1">
    <source>
        <dbReference type="EMBL" id="QBN18657.1"/>
    </source>
</evidence>
<reference evidence="2" key="1">
    <citation type="submission" date="2019-03" db="EMBL/GenBank/DDBJ databases">
        <title>Flavobacterium sp.</title>
        <authorList>
            <person name="Kim H."/>
        </authorList>
    </citation>
    <scope>NUCLEOTIDE SEQUENCE [LARGE SCALE GENOMIC DNA]</scope>
    <source>
        <strain evidence="2">GS13</strain>
    </source>
</reference>
<dbReference type="EMBL" id="CP037933">
    <property type="protein sequence ID" value="QBN18657.1"/>
    <property type="molecule type" value="Genomic_DNA"/>
</dbReference>
<protein>
    <submittedName>
        <fullName evidence="1">Uncharacterized protein</fullName>
    </submittedName>
</protein>
<organism evidence="1 2">
    <name type="scientific">Flavobacterium nackdongense</name>
    <dbReference type="NCBI Taxonomy" id="2547394"/>
    <lineage>
        <taxon>Bacteria</taxon>
        <taxon>Pseudomonadati</taxon>
        <taxon>Bacteroidota</taxon>
        <taxon>Flavobacteriia</taxon>
        <taxon>Flavobacteriales</taxon>
        <taxon>Flavobacteriaceae</taxon>
        <taxon>Flavobacterium</taxon>
    </lineage>
</organism>
<dbReference type="AlphaFoldDB" id="A0A4P6YDB0"/>